<accession>E3BP59</accession>
<comment type="similarity">
    <text evidence="2">Belongs to the glycosyl hydrolase 20 family.</text>
</comment>
<reference evidence="10 11" key="1">
    <citation type="journal article" date="2012" name="Int. J. Syst. Evol. Microbiol.">
        <title>Vibrio caribbeanicus sp. nov., isolated from the marine sponge Scleritoderma cyanea.</title>
        <authorList>
            <person name="Hoffmann M."/>
            <person name="Monday S.R."/>
            <person name="Allard M.W."/>
            <person name="Strain E.A."/>
            <person name="Whittaker P."/>
            <person name="Naum M."/>
            <person name="McCarthy P.J."/>
            <person name="Lopez J.V."/>
            <person name="Fischer M."/>
            <person name="Brown E.W."/>
        </authorList>
    </citation>
    <scope>NUCLEOTIDE SEQUENCE [LARGE SCALE GENOMIC DNA]</scope>
    <source>
        <strain evidence="10 11">ATCC BAA-2122</strain>
    </source>
</reference>
<dbReference type="SMART" id="SM01081">
    <property type="entry name" value="CHB_HEX"/>
    <property type="match status" value="1"/>
</dbReference>
<dbReference type="AlphaFoldDB" id="E3BP59"/>
<evidence type="ECO:0000313" key="10">
    <source>
        <dbReference type="EMBL" id="EFP95191.1"/>
    </source>
</evidence>
<comment type="catalytic activity">
    <reaction evidence="1">
        <text>Hydrolysis of terminal non-reducing N-acetyl-D-hexosamine residues in N-acetyl-beta-D-hexosaminides.</text>
        <dbReference type="EC" id="3.2.1.52"/>
    </reaction>
</comment>
<dbReference type="CDD" id="cd02847">
    <property type="entry name" value="E_set_Chitobiase_C"/>
    <property type="match status" value="1"/>
</dbReference>
<dbReference type="InterPro" id="IPR017853">
    <property type="entry name" value="GH"/>
</dbReference>
<keyword evidence="4" id="KW-0378">Hydrolase</keyword>
<dbReference type="SUPFAM" id="SSF81296">
    <property type="entry name" value="E set domains"/>
    <property type="match status" value="1"/>
</dbReference>
<dbReference type="GO" id="GO:0030247">
    <property type="term" value="F:polysaccharide binding"/>
    <property type="evidence" value="ECO:0007669"/>
    <property type="project" value="InterPro"/>
</dbReference>
<proteinExistence type="inferred from homology"/>
<evidence type="ECO:0000259" key="9">
    <source>
        <dbReference type="SMART" id="SM01081"/>
    </source>
</evidence>
<organism evidence="10 11">
    <name type="scientific">Vibrio caribbeanicus ATCC BAA-2122</name>
    <dbReference type="NCBI Taxonomy" id="796620"/>
    <lineage>
        <taxon>Bacteria</taxon>
        <taxon>Pseudomonadati</taxon>
        <taxon>Pseudomonadota</taxon>
        <taxon>Gammaproteobacteria</taxon>
        <taxon>Vibrionales</taxon>
        <taxon>Vibrionaceae</taxon>
        <taxon>Vibrio</taxon>
    </lineage>
</organism>
<protein>
    <recommendedName>
        <fullName evidence="3">beta-N-acetylhexosaminidase</fullName>
        <ecNumber evidence="3">3.2.1.52</ecNumber>
    </recommendedName>
    <alternativeName>
        <fullName evidence="6">Beta-N-acetylhexosaminidase</fullName>
    </alternativeName>
    <alternativeName>
        <fullName evidence="7">N-acetyl-beta-glucosaminidase</fullName>
    </alternativeName>
</protein>
<dbReference type="SUPFAM" id="SSF51445">
    <property type="entry name" value="(Trans)glycosidases"/>
    <property type="match status" value="1"/>
</dbReference>
<dbReference type="SUPFAM" id="SSF49384">
    <property type="entry name" value="Carbohydrate-binding domain"/>
    <property type="match status" value="1"/>
</dbReference>
<evidence type="ECO:0000256" key="5">
    <source>
        <dbReference type="ARBA" id="ARBA00023295"/>
    </source>
</evidence>
<dbReference type="EC" id="3.2.1.52" evidence="3"/>
<dbReference type="EMBL" id="AEIU01000099">
    <property type="protein sequence ID" value="EFP95191.1"/>
    <property type="molecule type" value="Genomic_DNA"/>
</dbReference>
<dbReference type="InterPro" id="IPR014756">
    <property type="entry name" value="Ig_E-set"/>
</dbReference>
<dbReference type="InterPro" id="IPR029018">
    <property type="entry name" value="Hex-like_dom2"/>
</dbReference>
<evidence type="ECO:0000313" key="11">
    <source>
        <dbReference type="Proteomes" id="UP000002943"/>
    </source>
</evidence>
<dbReference type="InterPro" id="IPR012291">
    <property type="entry name" value="CBM2_carb-bd_dom_sf"/>
</dbReference>
<dbReference type="GO" id="GO:0005975">
    <property type="term" value="P:carbohydrate metabolic process"/>
    <property type="evidence" value="ECO:0007669"/>
    <property type="project" value="InterPro"/>
</dbReference>
<dbReference type="GO" id="GO:0030203">
    <property type="term" value="P:glycosaminoglycan metabolic process"/>
    <property type="evidence" value="ECO:0007669"/>
    <property type="project" value="TreeGrafter"/>
</dbReference>
<dbReference type="InterPro" id="IPR025705">
    <property type="entry name" value="Beta_hexosaminidase_sua/sub"/>
</dbReference>
<feature type="domain" description="Chitobiase/beta-hexosaminidases N-terminal" evidence="9">
    <location>
        <begin position="59"/>
        <end position="227"/>
    </location>
</feature>
<dbReference type="GO" id="GO:0016020">
    <property type="term" value="C:membrane"/>
    <property type="evidence" value="ECO:0007669"/>
    <property type="project" value="TreeGrafter"/>
</dbReference>
<dbReference type="eggNOG" id="COG3525">
    <property type="taxonomic scope" value="Bacteria"/>
</dbReference>
<dbReference type="InterPro" id="IPR015882">
    <property type="entry name" value="HEX_bac_N"/>
</dbReference>
<dbReference type="SUPFAM" id="SSF55545">
    <property type="entry name" value="beta-N-acetylhexosaminidase-like domain"/>
    <property type="match status" value="1"/>
</dbReference>
<dbReference type="STRING" id="796620.VIBC2010_19480"/>
<dbReference type="InterPro" id="IPR004867">
    <property type="entry name" value="CHB_C_dom"/>
</dbReference>
<dbReference type="InterPro" id="IPR004866">
    <property type="entry name" value="CHB/HEX_N_dom"/>
</dbReference>
<dbReference type="Proteomes" id="UP000002943">
    <property type="component" value="Unassembled WGS sequence"/>
</dbReference>
<dbReference type="Gene3D" id="3.20.20.80">
    <property type="entry name" value="Glycosidases"/>
    <property type="match status" value="1"/>
</dbReference>
<dbReference type="InterPro" id="IPR013783">
    <property type="entry name" value="Ig-like_fold"/>
</dbReference>
<dbReference type="GO" id="GO:0004563">
    <property type="term" value="F:beta-N-acetylhexosaminidase activity"/>
    <property type="evidence" value="ECO:0007669"/>
    <property type="project" value="UniProtKB-EC"/>
</dbReference>
<keyword evidence="5" id="KW-0326">Glycosidase</keyword>
<evidence type="ECO:0000256" key="2">
    <source>
        <dbReference type="ARBA" id="ARBA00006285"/>
    </source>
</evidence>
<dbReference type="PANTHER" id="PTHR22600:SF57">
    <property type="entry name" value="BETA-N-ACETYLHEXOSAMINIDASE"/>
    <property type="match status" value="1"/>
</dbReference>
<evidence type="ECO:0000256" key="1">
    <source>
        <dbReference type="ARBA" id="ARBA00001231"/>
    </source>
</evidence>
<dbReference type="Pfam" id="PF00728">
    <property type="entry name" value="Glyco_hydro_20"/>
    <property type="match status" value="1"/>
</dbReference>
<dbReference type="Gene3D" id="2.60.40.10">
    <property type="entry name" value="Immunoglobulins"/>
    <property type="match status" value="1"/>
</dbReference>
<dbReference type="Pfam" id="PF03173">
    <property type="entry name" value="CHB_HEX"/>
    <property type="match status" value="1"/>
</dbReference>
<dbReference type="Gene3D" id="3.30.379.10">
    <property type="entry name" value="Chitobiase/beta-hexosaminidase domain 2-like"/>
    <property type="match status" value="1"/>
</dbReference>
<evidence type="ECO:0000256" key="8">
    <source>
        <dbReference type="PIRSR" id="PIRSR625705-1"/>
    </source>
</evidence>
<dbReference type="PANTHER" id="PTHR22600">
    <property type="entry name" value="BETA-HEXOSAMINIDASE"/>
    <property type="match status" value="1"/>
</dbReference>
<comment type="caution">
    <text evidence="10">The sequence shown here is derived from an EMBL/GenBank/DDBJ whole genome shotgun (WGS) entry which is preliminary data.</text>
</comment>
<sequence>MPIQLRPGFLFWLEVVLRNKKTRRDCVLNVRLTAISMALALATAGVSAQTQQDVKRVADALNVSTSLVTNQPSDSEAECPWDFCYRAEITLTNTSAKAIDNDWDLYFSSIHRVLDTRGDLFTITHIDGDLHRVSPTEKFMGLKPNQSVTIEYDAEYWQIVNSDFMPNYYVASKGLKGELIQNTAVKEAETGFEDLSGFLTAISATPNETGQWRRFSGDKTQVATAGSRFVKNRDVADLGQEVAARHIVPTPVEMSVKTGAISIAEGLNLRVMNGALRTDQIEAVNARLSQLGGKTGAGVEVTVMANAGHAAFIGREVTGAYTLSIEANGITVVGRDNAGVFNGLQSLASLITVGDSNLPKVTVDYDAPRFNYRGMHMDVSRNFQPKEQIFKFLDQMAAYKLNKFHFHLADDEGWRLEIPGLPELTEIGAKRCHDLDERLCLLPQLGSGPNAASEKQYYSVEDYAEIIRYATARNIQVIPSMDMPGHSKAAVVAMQARYNKFAATDLQKAKQYLLTDPDDTTEYFSVQNYTNNTINPCMESSFAFMDKVIGEIVTQHRNAGQPLRDYHIGADETAGAWVDSPLCHKMFDAEWNGIDDVEDLGPYFIQRISWILEKYSLTLAAWNDGLKHGEYIKPYLLAGEKTSAYSWGTLFWGGADETHTIANTGYEVVVSTPDTTYFDFPYEVDPEEPGYYWGSRETDTREVFGFMPENLPANAETLLDRMGAPMEYAQGGVTLTRKFKGMQGHLWSETIRTPRQQDYMAFPRLIAMAERAWSKGAWELEYDPSATFKSNVGGFSGTEHVDTATRDADWAVFANTLGYKEFAKLDRAGVYYRLPVPGAKIEAGKLVANSAFPGVMIQYSTDGTHWHNYDDGAKPSVGIGVKVRTVAGNGRVGRAIEVN</sequence>
<dbReference type="Gene3D" id="2.60.40.290">
    <property type="match status" value="1"/>
</dbReference>
<evidence type="ECO:0000256" key="6">
    <source>
        <dbReference type="ARBA" id="ARBA00030512"/>
    </source>
</evidence>
<keyword evidence="11" id="KW-1185">Reference proteome</keyword>
<name>E3BP59_9VIBR</name>
<gene>
    <name evidence="10" type="ORF">VIBC2010_19480</name>
</gene>
<dbReference type="InterPro" id="IPR015883">
    <property type="entry name" value="Glyco_hydro_20_cat"/>
</dbReference>
<dbReference type="CDD" id="cd06569">
    <property type="entry name" value="GH20_Sm-chitobiase-like"/>
    <property type="match status" value="1"/>
</dbReference>
<dbReference type="Pfam" id="PF02838">
    <property type="entry name" value="Glyco_hydro_20b"/>
    <property type="match status" value="1"/>
</dbReference>
<dbReference type="Pfam" id="PF03174">
    <property type="entry name" value="CHB_HEX_C"/>
    <property type="match status" value="1"/>
</dbReference>
<evidence type="ECO:0000256" key="4">
    <source>
        <dbReference type="ARBA" id="ARBA00022801"/>
    </source>
</evidence>
<feature type="active site" description="Proton donor" evidence="8">
    <location>
        <position position="572"/>
    </location>
</feature>
<evidence type="ECO:0000256" key="7">
    <source>
        <dbReference type="ARBA" id="ARBA00033000"/>
    </source>
</evidence>
<evidence type="ECO:0000256" key="3">
    <source>
        <dbReference type="ARBA" id="ARBA00012663"/>
    </source>
</evidence>
<dbReference type="PRINTS" id="PR00738">
    <property type="entry name" value="GLHYDRLASE20"/>
</dbReference>
<dbReference type="InterPro" id="IPR008965">
    <property type="entry name" value="CBM2/CBM3_carb-bd_dom_sf"/>
</dbReference>